<evidence type="ECO:0000313" key="3">
    <source>
        <dbReference type="Proteomes" id="UP000838763"/>
    </source>
</evidence>
<evidence type="ECO:0000259" key="1">
    <source>
        <dbReference type="Pfam" id="PF14033"/>
    </source>
</evidence>
<organism evidence="2 3">
    <name type="scientific">Parascedosporium putredinis</name>
    <dbReference type="NCBI Taxonomy" id="1442378"/>
    <lineage>
        <taxon>Eukaryota</taxon>
        <taxon>Fungi</taxon>
        <taxon>Dikarya</taxon>
        <taxon>Ascomycota</taxon>
        <taxon>Pezizomycotina</taxon>
        <taxon>Sordariomycetes</taxon>
        <taxon>Hypocreomycetidae</taxon>
        <taxon>Microascales</taxon>
        <taxon>Microascaceae</taxon>
        <taxon>Parascedosporium</taxon>
    </lineage>
</organism>
<dbReference type="PANTHER" id="PTHR33119:SF1">
    <property type="entry name" value="FE2OG DIOXYGENASE DOMAIN-CONTAINING PROTEIN"/>
    <property type="match status" value="1"/>
</dbReference>
<dbReference type="OrthoDB" id="415532at2759"/>
<comment type="caution">
    <text evidence="2">The sequence shown here is derived from an EMBL/GenBank/DDBJ whole genome shotgun (WGS) entry which is preliminary data.</text>
</comment>
<sequence length="493" mass="56616">MEDHLDTWLDSKPWRYSNNFQWLPCDVAFSDRRGEGDESGVEITSYINNLHPTRNRDLYALLSEIIGALVPCWEEVLTPAVPGYYEAYWLRIGDGRVPPRIRTFGIPTALLPTPPDGVYWDDRDSFYSDLLDLSECWSRTDPAVRDSTFKDILARMEAAPKRQFEGIEGIYQRIHEEMRPHFQYMVHPEPGTLFSYEDWKAGKGTGRAIVPQVGLPARIRRYVPHDDDLNELTQKYQDNLSLYPSLEHARKEVDLRRSFGDKGLQVYVEIERIELGPDSVSRLEAADWTLEGKFNEHIAATSIVCFSADNVTTPSYAFRVVADFSQQYFPAWYETNHAALAAAFEVGTPDDSIWMVPHLQDVGSVTAPVGRPLSFPSTLQHRRGPIELLDPTKPGHVHLLKIHLADPWYRVVSTSRVAPQQFDWWLEDCFPDAFLKSCGLPAELREGIRAEVGGAPFLSREEAAEFRDRMERERARLMMEVNRAIYYRNFDEP</sequence>
<gene>
    <name evidence="2" type="ORF">PPNO1_LOCUS1643</name>
</gene>
<dbReference type="AlphaFoldDB" id="A0A9P1M6X6"/>
<dbReference type="EMBL" id="CALLCH030000003">
    <property type="protein sequence ID" value="CAI4211870.1"/>
    <property type="molecule type" value="Genomic_DNA"/>
</dbReference>
<name>A0A9P1M6X6_9PEZI</name>
<feature type="domain" description="DUF4246" evidence="1">
    <location>
        <begin position="15"/>
        <end position="427"/>
    </location>
</feature>
<dbReference type="InterPro" id="IPR025340">
    <property type="entry name" value="DUF4246"/>
</dbReference>
<dbReference type="PANTHER" id="PTHR33119">
    <property type="entry name" value="IFI3P"/>
    <property type="match status" value="1"/>
</dbReference>
<evidence type="ECO:0000313" key="2">
    <source>
        <dbReference type="EMBL" id="CAI4211870.1"/>
    </source>
</evidence>
<dbReference type="Pfam" id="PF14033">
    <property type="entry name" value="DUF4246"/>
    <property type="match status" value="1"/>
</dbReference>
<dbReference type="Proteomes" id="UP000838763">
    <property type="component" value="Unassembled WGS sequence"/>
</dbReference>
<dbReference type="InterPro" id="IPR049192">
    <property type="entry name" value="DUF4246_C"/>
</dbReference>
<protein>
    <recommendedName>
        <fullName evidence="1">DUF4246 domain-containing protein</fullName>
    </recommendedName>
</protein>
<accession>A0A9P1M6X6</accession>
<proteinExistence type="predicted"/>
<keyword evidence="3" id="KW-1185">Reference proteome</keyword>
<reference evidence="2" key="1">
    <citation type="submission" date="2022-11" db="EMBL/GenBank/DDBJ databases">
        <authorList>
            <person name="Scott C."/>
            <person name="Bruce N."/>
        </authorList>
    </citation>
    <scope>NUCLEOTIDE SEQUENCE</scope>
</reference>